<proteinExistence type="predicted"/>
<organism evidence="1 2">
    <name type="scientific">Streptosporangium album</name>
    <dbReference type="NCBI Taxonomy" id="47479"/>
    <lineage>
        <taxon>Bacteria</taxon>
        <taxon>Bacillati</taxon>
        <taxon>Actinomycetota</taxon>
        <taxon>Actinomycetes</taxon>
        <taxon>Streptosporangiales</taxon>
        <taxon>Streptosporangiaceae</taxon>
        <taxon>Streptosporangium</taxon>
    </lineage>
</organism>
<dbReference type="AlphaFoldDB" id="A0A7W7RQY0"/>
<evidence type="ECO:0000313" key="1">
    <source>
        <dbReference type="EMBL" id="MBB4936546.1"/>
    </source>
</evidence>
<gene>
    <name evidence="1" type="ORF">FHR32_000851</name>
</gene>
<comment type="caution">
    <text evidence="1">The sequence shown here is derived from an EMBL/GenBank/DDBJ whole genome shotgun (WGS) entry which is preliminary data.</text>
</comment>
<dbReference type="EMBL" id="JACHJU010000001">
    <property type="protein sequence ID" value="MBB4936546.1"/>
    <property type="molecule type" value="Genomic_DNA"/>
</dbReference>
<name>A0A7W7RQY0_9ACTN</name>
<sequence length="82" mass="9210">MAADKAYSSHANRTYLRQRGIIARYLHHPGEMPWPTIRVPGDVIAAHRACYAADANSPDVGWFSGRPIHSCRLLLHVAIYLQ</sequence>
<accession>A0A7W7RQY0</accession>
<dbReference type="Proteomes" id="UP000534286">
    <property type="component" value="Unassembled WGS sequence"/>
</dbReference>
<keyword evidence="2" id="KW-1185">Reference proteome</keyword>
<evidence type="ECO:0000313" key="2">
    <source>
        <dbReference type="Proteomes" id="UP000534286"/>
    </source>
</evidence>
<protein>
    <submittedName>
        <fullName evidence="1">Uncharacterized protein</fullName>
    </submittedName>
</protein>
<reference evidence="1 2" key="1">
    <citation type="submission" date="2020-08" db="EMBL/GenBank/DDBJ databases">
        <title>Sequencing the genomes of 1000 actinobacteria strains.</title>
        <authorList>
            <person name="Klenk H.-P."/>
        </authorList>
    </citation>
    <scope>NUCLEOTIDE SEQUENCE [LARGE SCALE GENOMIC DNA]</scope>
    <source>
        <strain evidence="1 2">DSM 43023</strain>
    </source>
</reference>